<dbReference type="CDD" id="cd08411">
    <property type="entry name" value="PBP2_OxyR"/>
    <property type="match status" value="1"/>
</dbReference>
<evidence type="ECO:0000256" key="4">
    <source>
        <dbReference type="ARBA" id="ARBA00023159"/>
    </source>
</evidence>
<dbReference type="SUPFAM" id="SSF53850">
    <property type="entry name" value="Periplasmic binding protein-like II"/>
    <property type="match status" value="1"/>
</dbReference>
<comment type="similarity">
    <text evidence="1">Belongs to the LysR transcriptional regulatory family.</text>
</comment>
<dbReference type="SUPFAM" id="SSF46785">
    <property type="entry name" value="Winged helix' DNA-binding domain"/>
    <property type="match status" value="1"/>
</dbReference>
<keyword evidence="5" id="KW-0804">Transcription</keyword>
<dbReference type="PRINTS" id="PR00039">
    <property type="entry name" value="HTHLYSR"/>
</dbReference>
<dbReference type="InterPro" id="IPR036388">
    <property type="entry name" value="WH-like_DNA-bd_sf"/>
</dbReference>
<protein>
    <submittedName>
        <fullName evidence="7">Hydrogen peroxide-inducible genes activator</fullName>
    </submittedName>
</protein>
<evidence type="ECO:0000256" key="3">
    <source>
        <dbReference type="ARBA" id="ARBA00023125"/>
    </source>
</evidence>
<name>A0ABP9LJU1_9RHOB</name>
<feature type="domain" description="HTH lysR-type" evidence="6">
    <location>
        <begin position="18"/>
        <end position="75"/>
    </location>
</feature>
<dbReference type="RefSeq" id="WP_259549614.1">
    <property type="nucleotide sequence ID" value="NZ_JANXIR010000004.1"/>
</dbReference>
<reference evidence="8" key="1">
    <citation type="journal article" date="2019" name="Int. J. Syst. Evol. Microbiol.">
        <title>The Global Catalogue of Microorganisms (GCM) 10K type strain sequencing project: providing services to taxonomists for standard genome sequencing and annotation.</title>
        <authorList>
            <consortium name="The Broad Institute Genomics Platform"/>
            <consortium name="The Broad Institute Genome Sequencing Center for Infectious Disease"/>
            <person name="Wu L."/>
            <person name="Ma J."/>
        </authorList>
    </citation>
    <scope>NUCLEOTIDE SEQUENCE [LARGE SCALE GENOMIC DNA]</scope>
    <source>
        <strain evidence="8">JCM 18015</strain>
    </source>
</reference>
<dbReference type="EMBL" id="BAABHW010000004">
    <property type="protein sequence ID" value="GAA5077531.1"/>
    <property type="molecule type" value="Genomic_DNA"/>
</dbReference>
<dbReference type="InterPro" id="IPR000847">
    <property type="entry name" value="LysR_HTH_N"/>
</dbReference>
<evidence type="ECO:0000313" key="7">
    <source>
        <dbReference type="EMBL" id="GAA5077531.1"/>
    </source>
</evidence>
<dbReference type="Pfam" id="PF00126">
    <property type="entry name" value="HTH_1"/>
    <property type="match status" value="1"/>
</dbReference>
<gene>
    <name evidence="7" type="ORF">GCM10023209_27850</name>
</gene>
<keyword evidence="2" id="KW-0805">Transcription regulation</keyword>
<keyword evidence="8" id="KW-1185">Reference proteome</keyword>
<evidence type="ECO:0000259" key="6">
    <source>
        <dbReference type="PROSITE" id="PS50931"/>
    </source>
</evidence>
<dbReference type="Proteomes" id="UP001499910">
    <property type="component" value="Unassembled WGS sequence"/>
</dbReference>
<comment type="caution">
    <text evidence="7">The sequence shown here is derived from an EMBL/GenBank/DDBJ whole genome shotgun (WGS) entry which is preliminary data.</text>
</comment>
<keyword evidence="3" id="KW-0238">DNA-binding</keyword>
<dbReference type="Pfam" id="PF03466">
    <property type="entry name" value="LysR_substrate"/>
    <property type="match status" value="1"/>
</dbReference>
<dbReference type="InterPro" id="IPR005119">
    <property type="entry name" value="LysR_subst-bd"/>
</dbReference>
<dbReference type="Gene3D" id="1.10.10.10">
    <property type="entry name" value="Winged helix-like DNA-binding domain superfamily/Winged helix DNA-binding domain"/>
    <property type="match status" value="1"/>
</dbReference>
<dbReference type="InterPro" id="IPR036390">
    <property type="entry name" value="WH_DNA-bd_sf"/>
</dbReference>
<dbReference type="Gene3D" id="3.40.190.10">
    <property type="entry name" value="Periplasmic binding protein-like II"/>
    <property type="match status" value="2"/>
</dbReference>
<evidence type="ECO:0000313" key="8">
    <source>
        <dbReference type="Proteomes" id="UP001499910"/>
    </source>
</evidence>
<dbReference type="PANTHER" id="PTHR30346:SF26">
    <property type="entry name" value="HYDROGEN PEROXIDE-INDUCIBLE GENES ACTIVATOR"/>
    <property type="match status" value="1"/>
</dbReference>
<accession>A0ABP9LJU1</accession>
<organism evidence="7 8">
    <name type="scientific">[Roseibacterium] beibuensis</name>
    <dbReference type="NCBI Taxonomy" id="1193142"/>
    <lineage>
        <taxon>Bacteria</taxon>
        <taxon>Pseudomonadati</taxon>
        <taxon>Pseudomonadota</taxon>
        <taxon>Alphaproteobacteria</taxon>
        <taxon>Rhodobacterales</taxon>
        <taxon>Roseobacteraceae</taxon>
        <taxon>Roseicyclus</taxon>
    </lineage>
</organism>
<keyword evidence="4" id="KW-0010">Activator</keyword>
<evidence type="ECO:0000256" key="1">
    <source>
        <dbReference type="ARBA" id="ARBA00009437"/>
    </source>
</evidence>
<proteinExistence type="inferred from homology"/>
<sequence length="322" mass="35386">MQPRQYLDRPMHNAIPPFTLRQLRYLVALEETAHFREAAESCGISQPSLSVQIKTLEEALGLTLVERGRGPVQLTVAGREVARRGREMLDAAQGILDLSVTLKSGLGGTIRLGTSATLGPYLMPHVVGDLHRTHPDLRLYIREAAPRDLMRELQDGVHDLILTQLPVPGATLSVARLFREPLAVALPADHDLIAKTELDAPDLAQQTILSLSPAYALHDQIAAMCSNMGADVSRDYEGTSLDALRQMVAMDMGLTFLPALYVRSEIEGRARDVVVRPFRGRRFSRSIGLVWRASSGAGPAYDRLAEAIRSTARRFPELVIEG</sequence>
<evidence type="ECO:0000256" key="5">
    <source>
        <dbReference type="ARBA" id="ARBA00023163"/>
    </source>
</evidence>
<dbReference type="PANTHER" id="PTHR30346">
    <property type="entry name" value="TRANSCRIPTIONAL DUAL REGULATOR HCAR-RELATED"/>
    <property type="match status" value="1"/>
</dbReference>
<evidence type="ECO:0000256" key="2">
    <source>
        <dbReference type="ARBA" id="ARBA00023015"/>
    </source>
</evidence>
<dbReference type="PROSITE" id="PS50931">
    <property type="entry name" value="HTH_LYSR"/>
    <property type="match status" value="1"/>
</dbReference>